<reference evidence="3" key="2">
    <citation type="submission" date="2018-04" db="EMBL/GenBank/DDBJ databases">
        <title>Complete genome sequence of Sulfodiicoccus acidiphilus strain HS-1.</title>
        <authorList>
            <person name="Sakai H.D."/>
            <person name="Kurosawa N."/>
        </authorList>
    </citation>
    <scope>NUCLEOTIDE SEQUENCE [LARGE SCALE GENOMIC DNA]</scope>
    <source>
        <strain evidence="3">HS-1</strain>
    </source>
</reference>
<reference evidence="2" key="1">
    <citation type="journal article" date="2014" name="Int. J. Syst. Evol. Microbiol.">
        <title>Complete genome sequence of Corynebacterium casei LMG S-19264T (=DSM 44701T), isolated from a smear-ripened cheese.</title>
        <authorList>
            <consortium name="US DOE Joint Genome Institute (JGI-PGF)"/>
            <person name="Walter F."/>
            <person name="Albersmeier A."/>
            <person name="Kalinowski J."/>
            <person name="Ruckert C."/>
        </authorList>
    </citation>
    <scope>NUCLEOTIDE SEQUENCE</scope>
    <source>
        <strain evidence="2">JCM 31740</strain>
    </source>
</reference>
<reference evidence="1" key="3">
    <citation type="journal article" date="2019" name="BMC Res. Notes">
        <title>Complete genome sequence of the Sulfodiicoccus acidiphilus strain HS-1T, the first crenarchaeon that lacks polB3, isolated from an acidic hot spring in Ohwaku-dani, Hakone, Japan.</title>
        <authorList>
            <person name="Sakai H.D."/>
            <person name="Kurosawa N."/>
        </authorList>
    </citation>
    <scope>NUCLEOTIDE SEQUENCE</scope>
    <source>
        <strain evidence="1">HS-1</strain>
    </source>
</reference>
<organism evidence="1 3">
    <name type="scientific">Sulfodiicoccus acidiphilus</name>
    <dbReference type="NCBI Taxonomy" id="1670455"/>
    <lineage>
        <taxon>Archaea</taxon>
        <taxon>Thermoproteota</taxon>
        <taxon>Thermoprotei</taxon>
        <taxon>Sulfolobales</taxon>
        <taxon>Sulfolobaceae</taxon>
        <taxon>Sulfodiicoccus</taxon>
    </lineage>
</organism>
<keyword evidence="3" id="KW-1185">Reference proteome</keyword>
<dbReference type="EMBL" id="BMQS01000015">
    <property type="protein sequence ID" value="GGT99816.1"/>
    <property type="molecule type" value="Genomic_DNA"/>
</dbReference>
<gene>
    <name evidence="2" type="ORF">GCM10007116_16500</name>
    <name evidence="1" type="ORF">HS1genome_1177</name>
</gene>
<proteinExistence type="predicted"/>
<protein>
    <submittedName>
        <fullName evidence="1">Uncharacterized protein</fullName>
    </submittedName>
</protein>
<dbReference type="Proteomes" id="UP000276741">
    <property type="component" value="Chromosome"/>
</dbReference>
<dbReference type="Proteomes" id="UP000616143">
    <property type="component" value="Unassembled WGS sequence"/>
</dbReference>
<evidence type="ECO:0000313" key="2">
    <source>
        <dbReference type="EMBL" id="GGT99816.1"/>
    </source>
</evidence>
<dbReference type="AlphaFoldDB" id="A0A348B3N6"/>
<accession>A0A348B3N6</accession>
<reference evidence="2" key="4">
    <citation type="submission" date="2020-09" db="EMBL/GenBank/DDBJ databases">
        <authorList>
            <person name="Sun Q."/>
            <person name="Ohkuma M."/>
        </authorList>
    </citation>
    <scope>NUCLEOTIDE SEQUENCE</scope>
    <source>
        <strain evidence="2">JCM 31740</strain>
    </source>
</reference>
<evidence type="ECO:0000313" key="3">
    <source>
        <dbReference type="Proteomes" id="UP000276741"/>
    </source>
</evidence>
<dbReference type="EMBL" id="AP018553">
    <property type="protein sequence ID" value="BBD72788.1"/>
    <property type="molecule type" value="Genomic_DNA"/>
</dbReference>
<sequence length="116" mass="12824">MGLWEEQPSSLFSLKGLELCDESPLLFKWEWISDPLDCPPNETCKPEPMAGTTIPLGGNPRPFQGGEEVRDSVSAESEFNAWILDFTRRCRVELSPLSVGIHQGLVGVLLTPEQPA</sequence>
<dbReference type="KEGG" id="sacd:HS1genome_1177"/>
<evidence type="ECO:0000313" key="1">
    <source>
        <dbReference type="EMBL" id="BBD72788.1"/>
    </source>
</evidence>
<name>A0A348B3N6_9CREN</name>